<dbReference type="AlphaFoldDB" id="A0A553ZZ68"/>
<comment type="similarity">
    <text evidence="2">Belongs to the Fur family.</text>
</comment>
<keyword evidence="10" id="KW-0408">Iron</keyword>
<keyword evidence="3" id="KW-0963">Cytoplasm</keyword>
<dbReference type="GO" id="GO:0000976">
    <property type="term" value="F:transcription cis-regulatory region binding"/>
    <property type="evidence" value="ECO:0007669"/>
    <property type="project" value="TreeGrafter"/>
</dbReference>
<protein>
    <submittedName>
        <fullName evidence="11">Transcriptional repressor</fullName>
    </submittedName>
</protein>
<keyword evidence="12" id="KW-1185">Reference proteome</keyword>
<evidence type="ECO:0000256" key="2">
    <source>
        <dbReference type="ARBA" id="ARBA00007957"/>
    </source>
</evidence>
<organism evidence="11 12">
    <name type="scientific">Alkalicoccobacillus porphyridii</name>
    <dbReference type="NCBI Taxonomy" id="2597270"/>
    <lineage>
        <taxon>Bacteria</taxon>
        <taxon>Bacillati</taxon>
        <taxon>Bacillota</taxon>
        <taxon>Bacilli</taxon>
        <taxon>Bacillales</taxon>
        <taxon>Bacillaceae</taxon>
        <taxon>Alkalicoccobacillus</taxon>
    </lineage>
</organism>
<evidence type="ECO:0000256" key="6">
    <source>
        <dbReference type="ARBA" id="ARBA00023015"/>
    </source>
</evidence>
<dbReference type="OrthoDB" id="8659436at2"/>
<dbReference type="GO" id="GO:0005737">
    <property type="term" value="C:cytoplasm"/>
    <property type="evidence" value="ECO:0007669"/>
    <property type="project" value="UniProtKB-SubCell"/>
</dbReference>
<evidence type="ECO:0000256" key="4">
    <source>
        <dbReference type="ARBA" id="ARBA00022491"/>
    </source>
</evidence>
<evidence type="ECO:0000256" key="8">
    <source>
        <dbReference type="ARBA" id="ARBA00023163"/>
    </source>
</evidence>
<dbReference type="PANTHER" id="PTHR33202:SF1">
    <property type="entry name" value="FERRIC UPTAKE REGULATION PROTEIN"/>
    <property type="match status" value="1"/>
</dbReference>
<keyword evidence="9" id="KW-0479">Metal-binding</keyword>
<accession>A0A553ZZ68</accession>
<dbReference type="PANTHER" id="PTHR33202">
    <property type="entry name" value="ZINC UPTAKE REGULATION PROTEIN"/>
    <property type="match status" value="1"/>
</dbReference>
<feature type="binding site" evidence="9">
    <location>
        <position position="134"/>
    </location>
    <ligand>
        <name>Zn(2+)</name>
        <dbReference type="ChEBI" id="CHEBI:29105"/>
    </ligand>
</feature>
<name>A0A553ZZ68_9BACI</name>
<evidence type="ECO:0000256" key="10">
    <source>
        <dbReference type="PIRSR" id="PIRSR602481-2"/>
    </source>
</evidence>
<dbReference type="InterPro" id="IPR002481">
    <property type="entry name" value="FUR"/>
</dbReference>
<comment type="caution">
    <text evidence="11">The sequence shown here is derived from an EMBL/GenBank/DDBJ whole genome shotgun (WGS) entry which is preliminary data.</text>
</comment>
<feature type="binding site" evidence="9">
    <location>
        <position position="98"/>
    </location>
    <ligand>
        <name>Zn(2+)</name>
        <dbReference type="ChEBI" id="CHEBI:29105"/>
    </ligand>
</feature>
<evidence type="ECO:0000256" key="1">
    <source>
        <dbReference type="ARBA" id="ARBA00004496"/>
    </source>
</evidence>
<proteinExistence type="inferred from homology"/>
<feature type="binding site" evidence="10">
    <location>
        <position position="89"/>
    </location>
    <ligand>
        <name>Fe cation</name>
        <dbReference type="ChEBI" id="CHEBI:24875"/>
    </ligand>
</feature>
<keyword evidence="6" id="KW-0805">Transcription regulation</keyword>
<dbReference type="Gene3D" id="1.10.10.10">
    <property type="entry name" value="Winged helix-like DNA-binding domain superfamily/Winged helix DNA-binding domain"/>
    <property type="match status" value="1"/>
</dbReference>
<dbReference type="RefSeq" id="WP_143848628.1">
    <property type="nucleotide sequence ID" value="NZ_VLXZ01000005.1"/>
</dbReference>
<comment type="subcellular location">
    <subcellularLocation>
        <location evidence="1">Cytoplasm</location>
    </subcellularLocation>
</comment>
<dbReference type="InterPro" id="IPR043135">
    <property type="entry name" value="Fur_C"/>
</dbReference>
<keyword evidence="5 9" id="KW-0862">Zinc</keyword>
<comment type="cofactor">
    <cofactor evidence="10">
        <name>Mn(2+)</name>
        <dbReference type="ChEBI" id="CHEBI:29035"/>
    </cofactor>
    <cofactor evidence="10">
        <name>Fe(2+)</name>
        <dbReference type="ChEBI" id="CHEBI:29033"/>
    </cofactor>
    <text evidence="10">Binds 1 Mn(2+) or Fe(2+) ion per subunit.</text>
</comment>
<dbReference type="GO" id="GO:0003700">
    <property type="term" value="F:DNA-binding transcription factor activity"/>
    <property type="evidence" value="ECO:0007669"/>
    <property type="project" value="InterPro"/>
</dbReference>
<gene>
    <name evidence="11" type="ORF">FN960_10330</name>
</gene>
<dbReference type="SUPFAM" id="SSF46785">
    <property type="entry name" value="Winged helix' DNA-binding domain"/>
    <property type="match status" value="1"/>
</dbReference>
<evidence type="ECO:0000256" key="9">
    <source>
        <dbReference type="PIRSR" id="PIRSR602481-1"/>
    </source>
</evidence>
<evidence type="ECO:0000256" key="7">
    <source>
        <dbReference type="ARBA" id="ARBA00023125"/>
    </source>
</evidence>
<dbReference type="GO" id="GO:1900376">
    <property type="term" value="P:regulation of secondary metabolite biosynthetic process"/>
    <property type="evidence" value="ECO:0007669"/>
    <property type="project" value="TreeGrafter"/>
</dbReference>
<keyword evidence="4" id="KW-0678">Repressor</keyword>
<keyword evidence="7" id="KW-0238">DNA-binding</keyword>
<dbReference type="GO" id="GO:0045892">
    <property type="term" value="P:negative regulation of DNA-templated transcription"/>
    <property type="evidence" value="ECO:0007669"/>
    <property type="project" value="TreeGrafter"/>
</dbReference>
<dbReference type="InterPro" id="IPR036390">
    <property type="entry name" value="WH_DNA-bd_sf"/>
</dbReference>
<dbReference type="Gene3D" id="3.30.1490.190">
    <property type="match status" value="1"/>
</dbReference>
<dbReference type="EMBL" id="VLXZ01000005">
    <property type="protein sequence ID" value="TSB46734.1"/>
    <property type="molecule type" value="Genomic_DNA"/>
</dbReference>
<feature type="binding site" evidence="9">
    <location>
        <position position="95"/>
    </location>
    <ligand>
        <name>Zn(2+)</name>
        <dbReference type="ChEBI" id="CHEBI:29105"/>
    </ligand>
</feature>
<sequence length="141" mass="16414">MKVSDALERLKDHGYKYTGKREKMIQLFAEEERYIPAKEVLEHMQEDYPGLSFDTIYRNLSLFQELNILEETELDGEKRFRITCKTNSHHHHLICLSCGRTEHFHTCPVSETTIADQFPSFQVQGHKFEVYGTCGPCSANN</sequence>
<dbReference type="Pfam" id="PF01475">
    <property type="entry name" value="FUR"/>
    <property type="match status" value="1"/>
</dbReference>
<feature type="binding site" evidence="9">
    <location>
        <position position="137"/>
    </location>
    <ligand>
        <name>Zn(2+)</name>
        <dbReference type="ChEBI" id="CHEBI:29105"/>
    </ligand>
</feature>
<keyword evidence="8" id="KW-0804">Transcription</keyword>
<comment type="cofactor">
    <cofactor evidence="9">
        <name>Zn(2+)</name>
        <dbReference type="ChEBI" id="CHEBI:29105"/>
    </cofactor>
    <text evidence="9">Binds 1 zinc ion per subunit.</text>
</comment>
<dbReference type="CDD" id="cd07153">
    <property type="entry name" value="Fur_like"/>
    <property type="match status" value="1"/>
</dbReference>
<dbReference type="InterPro" id="IPR036388">
    <property type="entry name" value="WH-like_DNA-bd_sf"/>
</dbReference>
<reference evidence="11 12" key="1">
    <citation type="submission" date="2019-07" db="EMBL/GenBank/DDBJ databases">
        <authorList>
            <person name="Park Y.J."/>
            <person name="Jeong S.E."/>
            <person name="Jung H.S."/>
        </authorList>
    </citation>
    <scope>NUCLEOTIDE SEQUENCE [LARGE SCALE GENOMIC DNA]</scope>
    <source>
        <strain evidence="12">P16(2019)</strain>
    </source>
</reference>
<feature type="binding site" evidence="10">
    <location>
        <position position="126"/>
    </location>
    <ligand>
        <name>Fe cation</name>
        <dbReference type="ChEBI" id="CHEBI:24875"/>
    </ligand>
</feature>
<evidence type="ECO:0000256" key="3">
    <source>
        <dbReference type="ARBA" id="ARBA00022490"/>
    </source>
</evidence>
<dbReference type="GO" id="GO:0008270">
    <property type="term" value="F:zinc ion binding"/>
    <property type="evidence" value="ECO:0007669"/>
    <property type="project" value="TreeGrafter"/>
</dbReference>
<evidence type="ECO:0000313" key="12">
    <source>
        <dbReference type="Proteomes" id="UP000318521"/>
    </source>
</evidence>
<dbReference type="Proteomes" id="UP000318521">
    <property type="component" value="Unassembled WGS sequence"/>
</dbReference>
<evidence type="ECO:0000256" key="5">
    <source>
        <dbReference type="ARBA" id="ARBA00022833"/>
    </source>
</evidence>
<evidence type="ECO:0000313" key="11">
    <source>
        <dbReference type="EMBL" id="TSB46734.1"/>
    </source>
</evidence>